<comment type="similarity">
    <text evidence="1 6">Belongs to the cytochrome P450 family.</text>
</comment>
<comment type="cofactor">
    <cofactor evidence="5">
        <name>heme</name>
        <dbReference type="ChEBI" id="CHEBI:30413"/>
    </cofactor>
</comment>
<keyword evidence="6" id="KW-0503">Monooxygenase</keyword>
<evidence type="ECO:0000256" key="4">
    <source>
        <dbReference type="ARBA" id="ARBA00023004"/>
    </source>
</evidence>
<keyword evidence="4 5" id="KW-0408">Iron</keyword>
<dbReference type="GO" id="GO:0006629">
    <property type="term" value="P:lipid metabolic process"/>
    <property type="evidence" value="ECO:0007669"/>
    <property type="project" value="UniProtKB-ARBA"/>
</dbReference>
<evidence type="ECO:0000313" key="7">
    <source>
        <dbReference type="EMBL" id="PLW21422.1"/>
    </source>
</evidence>
<dbReference type="EMBL" id="PGCJ01000784">
    <property type="protein sequence ID" value="PLW21422.1"/>
    <property type="molecule type" value="Genomic_DNA"/>
</dbReference>
<dbReference type="PROSITE" id="PS00086">
    <property type="entry name" value="CYTOCHROME_P450"/>
    <property type="match status" value="1"/>
</dbReference>
<dbReference type="GO" id="GO:0020037">
    <property type="term" value="F:heme binding"/>
    <property type="evidence" value="ECO:0007669"/>
    <property type="project" value="InterPro"/>
</dbReference>
<gene>
    <name evidence="7" type="ORF">PCANC_03801</name>
</gene>
<evidence type="ECO:0008006" key="9">
    <source>
        <dbReference type="Google" id="ProtNLM"/>
    </source>
</evidence>
<feature type="binding site" description="axial binding residue" evidence="5">
    <location>
        <position position="475"/>
    </location>
    <ligand>
        <name>heme</name>
        <dbReference type="ChEBI" id="CHEBI:30413"/>
    </ligand>
    <ligandPart>
        <name>Fe</name>
        <dbReference type="ChEBI" id="CHEBI:18248"/>
    </ligandPart>
</feature>
<dbReference type="GO" id="GO:0004497">
    <property type="term" value="F:monooxygenase activity"/>
    <property type="evidence" value="ECO:0007669"/>
    <property type="project" value="UniProtKB-KW"/>
</dbReference>
<dbReference type="Pfam" id="PF00067">
    <property type="entry name" value="p450"/>
    <property type="match status" value="1"/>
</dbReference>
<dbReference type="PRINTS" id="PR00463">
    <property type="entry name" value="EP450I"/>
</dbReference>
<dbReference type="InterPro" id="IPR002401">
    <property type="entry name" value="Cyt_P450_E_grp-I"/>
</dbReference>
<keyword evidence="8" id="KW-1185">Reference proteome</keyword>
<organism evidence="7 8">
    <name type="scientific">Puccinia coronata f. sp. avenae</name>
    <dbReference type="NCBI Taxonomy" id="200324"/>
    <lineage>
        <taxon>Eukaryota</taxon>
        <taxon>Fungi</taxon>
        <taxon>Dikarya</taxon>
        <taxon>Basidiomycota</taxon>
        <taxon>Pucciniomycotina</taxon>
        <taxon>Pucciniomycetes</taxon>
        <taxon>Pucciniales</taxon>
        <taxon>Pucciniaceae</taxon>
        <taxon>Puccinia</taxon>
    </lineage>
</organism>
<evidence type="ECO:0000256" key="2">
    <source>
        <dbReference type="ARBA" id="ARBA00022723"/>
    </source>
</evidence>
<sequence length="561" mass="63728">MLTSATLASLVISGLTYLAYLLFEFRDRAIGTTKRKDPLFQEVPGWPLIGQLAQSLTDISRPLEASTIMALKLRPGFSITVPGVRIIDISKPEWLEYIQKTNFDNYEKGPMFRLPMADLFGDALLVVDGDLWKRSRTVLSRIFHVTTFKTVIEPCANESLDGLLQVLQRACDESRDIDFCNLFTRFTLDSFVKMTFGKMLGLCGEESKAHGKSEAGYKNLSPPAEVFAEAFDFSQNQIDFRFTLMTGWGLYEKINFSVGKRMQRSCGVVHDYAYTLIDERLAKISSDDDFTNVETFQNDFLGLMMTVYRERGHILNRKELKDATLSFLLAGRDATAQALSWCFFHLLMNKDVIRKIRQEANQILGAYPFHQGRVTHDNYRQFKSTYSALLETLRLHPPVPKNVRFAKADDVIPGGPTVEAGDCLTWSDWQMARDPEIWGPDCGQFKPDRWIDETGKIQNFGNFKFHAFNGGPRLCLGMSMAMFVNVKTIVEILHSFDVEFSEGWLQNVPKSEDLSGIKTAYPTPQYQPSLTLPMKNPMMVSVKPRLTQDSLTKKKLNPLPL</sequence>
<dbReference type="GO" id="GO:0016705">
    <property type="term" value="F:oxidoreductase activity, acting on paired donors, with incorporation or reduction of molecular oxygen"/>
    <property type="evidence" value="ECO:0007669"/>
    <property type="project" value="InterPro"/>
</dbReference>
<dbReference type="GO" id="GO:0005506">
    <property type="term" value="F:iron ion binding"/>
    <property type="evidence" value="ECO:0007669"/>
    <property type="project" value="InterPro"/>
</dbReference>
<accession>A0A2N5T7F3</accession>
<dbReference type="InterPro" id="IPR001128">
    <property type="entry name" value="Cyt_P450"/>
</dbReference>
<dbReference type="InterPro" id="IPR036396">
    <property type="entry name" value="Cyt_P450_sf"/>
</dbReference>
<evidence type="ECO:0000256" key="1">
    <source>
        <dbReference type="ARBA" id="ARBA00010617"/>
    </source>
</evidence>
<dbReference type="Proteomes" id="UP000235388">
    <property type="component" value="Unassembled WGS sequence"/>
</dbReference>
<dbReference type="STRING" id="200324.A0A2N5T7F3"/>
<keyword evidence="3 6" id="KW-0560">Oxidoreductase</keyword>
<evidence type="ECO:0000313" key="8">
    <source>
        <dbReference type="Proteomes" id="UP000235388"/>
    </source>
</evidence>
<name>A0A2N5T7F3_9BASI</name>
<reference evidence="7 8" key="1">
    <citation type="submission" date="2017-11" db="EMBL/GenBank/DDBJ databases">
        <title>De novo assembly and phasing of dikaryotic genomes from two isolates of Puccinia coronata f. sp. avenae, the causal agent of oat crown rust.</title>
        <authorList>
            <person name="Miller M.E."/>
            <person name="Zhang Y."/>
            <person name="Omidvar V."/>
            <person name="Sperschneider J."/>
            <person name="Schwessinger B."/>
            <person name="Raley C."/>
            <person name="Palmer J.M."/>
            <person name="Garnica D."/>
            <person name="Upadhyaya N."/>
            <person name="Rathjen J."/>
            <person name="Taylor J.M."/>
            <person name="Park R.F."/>
            <person name="Dodds P.N."/>
            <person name="Hirsch C.D."/>
            <person name="Kianian S.F."/>
            <person name="Figueroa M."/>
        </authorList>
    </citation>
    <scope>NUCLEOTIDE SEQUENCE [LARGE SCALE GENOMIC DNA]</scope>
    <source>
        <strain evidence="7">12NC29</strain>
    </source>
</reference>
<dbReference type="AlphaFoldDB" id="A0A2N5T7F3"/>
<evidence type="ECO:0000256" key="6">
    <source>
        <dbReference type="RuleBase" id="RU000461"/>
    </source>
</evidence>
<dbReference type="PRINTS" id="PR00385">
    <property type="entry name" value="P450"/>
</dbReference>
<evidence type="ECO:0000256" key="5">
    <source>
        <dbReference type="PIRSR" id="PIRSR602401-1"/>
    </source>
</evidence>
<dbReference type="SUPFAM" id="SSF48264">
    <property type="entry name" value="Cytochrome P450"/>
    <property type="match status" value="1"/>
</dbReference>
<dbReference type="PANTHER" id="PTHR24296">
    <property type="entry name" value="CYTOCHROME P450"/>
    <property type="match status" value="1"/>
</dbReference>
<keyword evidence="2 5" id="KW-0479">Metal-binding</keyword>
<dbReference type="Gene3D" id="1.10.630.10">
    <property type="entry name" value="Cytochrome P450"/>
    <property type="match status" value="1"/>
</dbReference>
<dbReference type="OrthoDB" id="1470350at2759"/>
<keyword evidence="5 6" id="KW-0349">Heme</keyword>
<dbReference type="InterPro" id="IPR017972">
    <property type="entry name" value="Cyt_P450_CS"/>
</dbReference>
<protein>
    <recommendedName>
        <fullName evidence="9">Cytochrome P450</fullName>
    </recommendedName>
</protein>
<comment type="caution">
    <text evidence="7">The sequence shown here is derived from an EMBL/GenBank/DDBJ whole genome shotgun (WGS) entry which is preliminary data.</text>
</comment>
<proteinExistence type="inferred from homology"/>
<evidence type="ECO:0000256" key="3">
    <source>
        <dbReference type="ARBA" id="ARBA00023002"/>
    </source>
</evidence>